<dbReference type="Pfam" id="PF18404">
    <property type="entry name" value="Glyco_transf_24"/>
    <property type="match status" value="1"/>
</dbReference>
<keyword evidence="6" id="KW-0808">Transferase</keyword>
<evidence type="ECO:0000259" key="13">
    <source>
        <dbReference type="Pfam" id="PF18403"/>
    </source>
</evidence>
<keyword evidence="9" id="KW-0325">Glycoprotein</keyword>
<evidence type="ECO:0000256" key="1">
    <source>
        <dbReference type="ARBA" id="ARBA00001913"/>
    </source>
</evidence>
<dbReference type="GO" id="GO:0005788">
    <property type="term" value="C:endoplasmic reticulum lumen"/>
    <property type="evidence" value="ECO:0007669"/>
    <property type="project" value="UniProtKB-SubCell"/>
</dbReference>
<dbReference type="PANTHER" id="PTHR11226:SF0">
    <property type="entry name" value="UDP-GLUCOSE:GLYCOPROTEIN GLUCOSYLTRANSFERASE"/>
    <property type="match status" value="1"/>
</dbReference>
<comment type="function">
    <text evidence="10">Recognizes glycoproteins with minor folding defects. Reglucosylates single N-glycans near the misfolded part of the protein, thus providing quality control for protein folding in the endoplasmic reticulum. Reglucosylated proteins are recognized by calreticulin for recycling to the endoplasmic reticulum and refolding or degradation.</text>
</comment>
<evidence type="ECO:0000256" key="10">
    <source>
        <dbReference type="ARBA" id="ARBA00045874"/>
    </source>
</evidence>
<evidence type="ECO:0000256" key="6">
    <source>
        <dbReference type="ARBA" id="ARBA00022679"/>
    </source>
</evidence>
<dbReference type="EMBL" id="UZAM01007533">
    <property type="protein sequence ID" value="VDO99776.1"/>
    <property type="molecule type" value="Genomic_DNA"/>
</dbReference>
<protein>
    <recommendedName>
        <fullName evidence="17">Glucosyltransferase 24 catalytic domain-containing protein</fullName>
    </recommendedName>
</protein>
<dbReference type="CDD" id="cd06432">
    <property type="entry name" value="GT8_HUGT1_C_like"/>
    <property type="match status" value="1"/>
</dbReference>
<keyword evidence="5" id="KW-0328">Glycosyltransferase</keyword>
<feature type="compositionally biased region" description="Basic and acidic residues" evidence="12">
    <location>
        <begin position="905"/>
        <end position="919"/>
    </location>
</feature>
<evidence type="ECO:0000256" key="11">
    <source>
        <dbReference type="ARBA" id="ARBA00048456"/>
    </source>
</evidence>
<dbReference type="OrthoDB" id="27683at2759"/>
<evidence type="ECO:0000256" key="3">
    <source>
        <dbReference type="ARBA" id="ARBA00004922"/>
    </source>
</evidence>
<evidence type="ECO:0000313" key="16">
    <source>
        <dbReference type="Proteomes" id="UP000270296"/>
    </source>
</evidence>
<organism evidence="15 16">
    <name type="scientific">Soboliphyme baturini</name>
    <dbReference type="NCBI Taxonomy" id="241478"/>
    <lineage>
        <taxon>Eukaryota</taxon>
        <taxon>Metazoa</taxon>
        <taxon>Ecdysozoa</taxon>
        <taxon>Nematoda</taxon>
        <taxon>Enoplea</taxon>
        <taxon>Dorylaimia</taxon>
        <taxon>Dioctophymatida</taxon>
        <taxon>Dioctophymatoidea</taxon>
        <taxon>Soboliphymatidae</taxon>
        <taxon>Soboliphyme</taxon>
    </lineage>
</organism>
<name>A0A3P7ZD04_9BILA</name>
<reference evidence="15 16" key="1">
    <citation type="submission" date="2018-11" db="EMBL/GenBank/DDBJ databases">
        <authorList>
            <consortium name="Pathogen Informatics"/>
        </authorList>
    </citation>
    <scope>NUCLEOTIDE SEQUENCE [LARGE SCALE GENOMIC DNA]</scope>
</reference>
<feature type="region of interest" description="Disordered" evidence="12">
    <location>
        <begin position="896"/>
        <end position="919"/>
    </location>
</feature>
<evidence type="ECO:0000256" key="7">
    <source>
        <dbReference type="ARBA" id="ARBA00022729"/>
    </source>
</evidence>
<dbReference type="FunFam" id="3.90.550.10:FF:000004">
    <property type="entry name" value="UDP-glucose glycoprotein glucosyltransferase 1"/>
    <property type="match status" value="1"/>
</dbReference>
<feature type="domain" description="UDP-glucose:glycoprotein glucosyltransferase thioredoxin-like" evidence="13">
    <location>
        <begin position="109"/>
        <end position="331"/>
    </location>
</feature>
<keyword evidence="7" id="KW-0732">Signal</keyword>
<dbReference type="InterPro" id="IPR009448">
    <property type="entry name" value="UDP-g_GGtrans"/>
</dbReference>
<dbReference type="GO" id="GO:0036503">
    <property type="term" value="P:ERAD pathway"/>
    <property type="evidence" value="ECO:0007669"/>
    <property type="project" value="TreeGrafter"/>
</dbReference>
<dbReference type="Proteomes" id="UP000270296">
    <property type="component" value="Unassembled WGS sequence"/>
</dbReference>
<proteinExistence type="inferred from homology"/>
<comment type="cofactor">
    <cofactor evidence="1">
        <name>Ca(2+)</name>
        <dbReference type="ChEBI" id="CHEBI:29108"/>
    </cofactor>
</comment>
<dbReference type="InterPro" id="IPR029044">
    <property type="entry name" value="Nucleotide-diphossugar_trans"/>
</dbReference>
<sequence>MFQAGALFLRSSGVNRVPKVFLNGYPIEDSAVIESVRRFTAVRVCFISRFQGKLKDRMDVQQYLLSKPDVMPKLNFRILSSNPWCLDLTDINEYEIKGLKEFDLLTKQQRSQYIIQKMSYLVKNDEPVLRPVTMWLVIDVETEKGRNVLRTALLHLVWAIISISNYKHSQVTRIGIIHSLSEMHAESKLALAIQGCLNLLNLYQAKLVLQNLLDAKIKNWSDLDVAKIHGVDWAAFKTEVSLMANDVLSIHARFVASVLNFQPGQMGIISNGQVFGPFDENESFDLQDFDLLEKYTLSRGAELVAEHLETSRSLGRKGRPGDMVMRVVSLVLGRGGLHRRHKVMVDEMKHSGVFVPAPKSDASKIDIVAIIDPLSRHSQKLSALLSVLTSVVNSDVGVIMNCKPKLSAMPLKSFFRFVLPFELEFLDDGSIKAGSYARFSNLPSKQLLTLNVIPPDPWLVEAVDATVKAVSDVIARYELEYLLLEGHCFDEASGGPPRGLQFVLGTSLSPNMVDTIVMANLGYFQLKANPGVWSLSLREGKSSDIYQITTHENTDSSFHQENVTIVISSFSGKIIKIKVSKKPDKLGEDLLSDADDQDGKSIWQSLSNTFSGNAAEKENTINIFSLASGHLYERFIRIMMVSVMKHTKSPVQFWLLKNYLSPNFKVSAFLPHMAKHYNFSYELVQYKWPRWLHQQSEKHRVMWGYKILFLDVLFPLDVRKIIFVDADQVVRADMLELMRFDLEGAPYGYTPFCDSRKEMDGYRFWKHGYWANHLAGRKYHISALYVVDLKKFRRVAAGDRLRGQYQGLSSDPNSLSNLDQDLPNNMIHQVKVKSLPQDWLWCETWCDDKSKKYAKTIDLCNNPMTKEPKLDSAIRIIEEWRDYDEEIRRLKNRYEEKQSVASKQLLEKDGSANAKERTY</sequence>
<dbReference type="InterPro" id="IPR040497">
    <property type="entry name" value="Glyco_transf_24"/>
</dbReference>
<evidence type="ECO:0000256" key="4">
    <source>
        <dbReference type="ARBA" id="ARBA00006351"/>
    </source>
</evidence>
<dbReference type="Pfam" id="PF06427">
    <property type="entry name" value="UDP-g_GGTase"/>
    <property type="match status" value="1"/>
</dbReference>
<evidence type="ECO:0000313" key="15">
    <source>
        <dbReference type="EMBL" id="VDO99776.1"/>
    </source>
</evidence>
<evidence type="ECO:0000256" key="8">
    <source>
        <dbReference type="ARBA" id="ARBA00022824"/>
    </source>
</evidence>
<evidence type="ECO:0000259" key="14">
    <source>
        <dbReference type="Pfam" id="PF18404"/>
    </source>
</evidence>
<evidence type="ECO:0008006" key="17">
    <source>
        <dbReference type="Google" id="ProtNLM"/>
    </source>
</evidence>
<gene>
    <name evidence="15" type="ORF">SBAD_LOCUS3036</name>
</gene>
<dbReference type="GO" id="GO:0003980">
    <property type="term" value="F:UDP-glucose:glycoprotein glucosyltransferase activity"/>
    <property type="evidence" value="ECO:0007669"/>
    <property type="project" value="InterPro"/>
</dbReference>
<evidence type="ECO:0000256" key="2">
    <source>
        <dbReference type="ARBA" id="ARBA00004319"/>
    </source>
</evidence>
<keyword evidence="16" id="KW-1185">Reference proteome</keyword>
<accession>A0A3P7ZD04</accession>
<evidence type="ECO:0000256" key="12">
    <source>
        <dbReference type="SAM" id="MobiDB-lite"/>
    </source>
</evidence>
<dbReference type="SUPFAM" id="SSF53448">
    <property type="entry name" value="Nucleotide-diphospho-sugar transferases"/>
    <property type="match status" value="1"/>
</dbReference>
<comment type="subcellular location">
    <subcellularLocation>
        <location evidence="2">Endoplasmic reticulum lumen</location>
    </subcellularLocation>
</comment>
<keyword evidence="8" id="KW-0256">Endoplasmic reticulum</keyword>
<evidence type="ECO:0000256" key="9">
    <source>
        <dbReference type="ARBA" id="ARBA00023180"/>
    </source>
</evidence>
<dbReference type="AlphaFoldDB" id="A0A3P7ZD04"/>
<dbReference type="PANTHER" id="PTHR11226">
    <property type="entry name" value="UDP-GLUCOSE GLYCOPROTEIN:GLUCOSYLTRANSFERASE"/>
    <property type="match status" value="1"/>
</dbReference>
<dbReference type="Pfam" id="PF18403">
    <property type="entry name" value="Thioredoxin_15"/>
    <property type="match status" value="1"/>
</dbReference>
<comment type="pathway">
    <text evidence="3">Protein modification; protein glycosylation.</text>
</comment>
<comment type="catalytic activity">
    <reaction evidence="11">
        <text>N(4)-(alpha-D-Man-(1-&gt;2)-alpha-D-Man-(1-&gt;2)-alpha-D-Man-(1-&gt;3)-[alpha-D-Man-(1-&gt;2)-alpha-D-Man-(1-&gt;3)-[alpha-D-Man-(1-&gt;2)-alpha-D-Man-(1-&gt;6)]-alpha-D-Man-(1-&gt;6)]-beta-D-Man-(1-&gt;4)-beta-D-GlcNAc-(1-&gt;4)-beta-D-GlcNAc)-L-asparaginyl-[protein] (N-glucan mannose isomer 9A1,2,3B1,2,3) + UDP-alpha-D-glucose = N(4)-(alpha-D-Glc-(1-&gt;3)-alpha-D-Man-(1-&gt;2)-alpha-D-Man-(1-&gt;2)-alpha-D-Man-(1-&gt;3)-[alpha-D-Man-(1-&gt;2)-alpha-D-Man-(1-&gt;3)-[alpha-D-Man-(1-&gt;2)-alpha-D-Man-(1-&gt;6)]-alpha-D-Man-(1-&gt;6)]-beta-D-Man-(1-&gt;4)-beta-D-GlcNAc-(1-&gt;4)-beta-D-GlcNAc)-L-asparaginyl-[protein] + UDP + H(+)</text>
        <dbReference type="Rhea" id="RHEA:61304"/>
        <dbReference type="Rhea" id="RHEA-COMP:14356"/>
        <dbReference type="Rhea" id="RHEA-COMP:14357"/>
        <dbReference type="ChEBI" id="CHEBI:15378"/>
        <dbReference type="ChEBI" id="CHEBI:58223"/>
        <dbReference type="ChEBI" id="CHEBI:58885"/>
        <dbReference type="ChEBI" id="CHEBI:59080"/>
        <dbReference type="ChEBI" id="CHEBI:139493"/>
    </reaction>
</comment>
<feature type="domain" description="Glucosyltransferase 24 catalytic" evidence="14">
    <location>
        <begin position="621"/>
        <end position="889"/>
    </location>
</feature>
<evidence type="ECO:0000256" key="5">
    <source>
        <dbReference type="ARBA" id="ARBA00022676"/>
    </source>
</evidence>
<dbReference type="GO" id="GO:0051082">
    <property type="term" value="F:unfolded protein binding"/>
    <property type="evidence" value="ECO:0007669"/>
    <property type="project" value="TreeGrafter"/>
</dbReference>
<dbReference type="GO" id="GO:0018279">
    <property type="term" value="P:protein N-linked glycosylation via asparagine"/>
    <property type="evidence" value="ECO:0007669"/>
    <property type="project" value="TreeGrafter"/>
</dbReference>
<comment type="similarity">
    <text evidence="4">Belongs to the glycosyltransferase 8 family.</text>
</comment>
<dbReference type="Gene3D" id="3.90.550.10">
    <property type="entry name" value="Spore Coat Polysaccharide Biosynthesis Protein SpsA, Chain A"/>
    <property type="match status" value="1"/>
</dbReference>
<dbReference type="InterPro" id="IPR040525">
    <property type="entry name" value="UGGT_TRXL_4"/>
</dbReference>